<organism evidence="1 2">
    <name type="scientific">Diphasiastrum complanatum</name>
    <name type="common">Issler's clubmoss</name>
    <name type="synonym">Lycopodium complanatum</name>
    <dbReference type="NCBI Taxonomy" id="34168"/>
    <lineage>
        <taxon>Eukaryota</taxon>
        <taxon>Viridiplantae</taxon>
        <taxon>Streptophyta</taxon>
        <taxon>Embryophyta</taxon>
        <taxon>Tracheophyta</taxon>
        <taxon>Lycopodiopsida</taxon>
        <taxon>Lycopodiales</taxon>
        <taxon>Lycopodiaceae</taxon>
        <taxon>Lycopodioideae</taxon>
        <taxon>Diphasiastrum</taxon>
    </lineage>
</organism>
<comment type="caution">
    <text evidence="1">The sequence shown here is derived from an EMBL/GenBank/DDBJ whole genome shotgun (WGS) entry which is preliminary data.</text>
</comment>
<protein>
    <submittedName>
        <fullName evidence="1">Uncharacterized protein</fullName>
    </submittedName>
</protein>
<keyword evidence="2" id="KW-1185">Reference proteome</keyword>
<dbReference type="Proteomes" id="UP001162992">
    <property type="component" value="Chromosome 14"/>
</dbReference>
<gene>
    <name evidence="1" type="ORF">O6H91_14G049400</name>
</gene>
<reference evidence="2" key="1">
    <citation type="journal article" date="2024" name="Proc. Natl. Acad. Sci. U.S.A.">
        <title>Extraordinary preservation of gene collinearity over three hundred million years revealed in homosporous lycophytes.</title>
        <authorList>
            <person name="Li C."/>
            <person name="Wickell D."/>
            <person name="Kuo L.Y."/>
            <person name="Chen X."/>
            <person name="Nie B."/>
            <person name="Liao X."/>
            <person name="Peng D."/>
            <person name="Ji J."/>
            <person name="Jenkins J."/>
            <person name="Williams M."/>
            <person name="Shu S."/>
            <person name="Plott C."/>
            <person name="Barry K."/>
            <person name="Rajasekar S."/>
            <person name="Grimwood J."/>
            <person name="Han X."/>
            <person name="Sun S."/>
            <person name="Hou Z."/>
            <person name="He W."/>
            <person name="Dai G."/>
            <person name="Sun C."/>
            <person name="Schmutz J."/>
            <person name="Leebens-Mack J.H."/>
            <person name="Li F.W."/>
            <person name="Wang L."/>
        </authorList>
    </citation>
    <scope>NUCLEOTIDE SEQUENCE [LARGE SCALE GENOMIC DNA]</scope>
    <source>
        <strain evidence="2">cv. PW_Plant_1</strain>
    </source>
</reference>
<accession>A0ACC2BPG2</accession>
<proteinExistence type="predicted"/>
<sequence length="432" mass="49492">MLVNMIEKLIAKFSSDNSNCEDFRAATRITDSEPFSTPKLSECEKVQGTRQALWSIEPKWLVNKSCEFDALVPQLPDSGQLSELGTQEGRQQEETNEYVSHRSSNEGTLYMDRSHEDRLKNVVHWMKRVALNPGDASKGQGPRVSRQTKQSVDECIAITCRFKACLWKGTGAREGFSLSDKAVRINLSKYYDEAFYEDRMTLKIHQLSDLNGRIKSSRLFAKALDEITNHGMPRKRAAIGPDFQADLPPCVLSQPYVDPVSTRLLTREEEVDRWLGTEVWPCLGGKRVVNMERIGRGRPFTCSCAYSESSACHRLHIRADKEELMLELGDAFYKWGFHEMGESTLSRWTKREQENFQVIVKTNPASAKSNFWDKLPTTFPAKSMKELVSYYFNVYVLRGREIQNRLHSEVIDSDDDEDEISTYINTKTNFCT</sequence>
<name>A0ACC2BPG2_DIPCM</name>
<evidence type="ECO:0000313" key="1">
    <source>
        <dbReference type="EMBL" id="KAJ7531578.1"/>
    </source>
</evidence>
<dbReference type="EMBL" id="CM055105">
    <property type="protein sequence ID" value="KAJ7531578.1"/>
    <property type="molecule type" value="Genomic_DNA"/>
</dbReference>
<evidence type="ECO:0000313" key="2">
    <source>
        <dbReference type="Proteomes" id="UP001162992"/>
    </source>
</evidence>